<dbReference type="PANTHER" id="PTHR36111">
    <property type="entry name" value="INNER MEMBRANE PROTEIN-RELATED"/>
    <property type="match status" value="1"/>
</dbReference>
<dbReference type="EMBL" id="CPXJ01000065">
    <property type="protein sequence ID" value="CNE52954.1"/>
    <property type="molecule type" value="Genomic_DNA"/>
</dbReference>
<dbReference type="Proteomes" id="UP000048841">
    <property type="component" value="Unassembled WGS sequence"/>
</dbReference>
<reference evidence="4 7" key="3">
    <citation type="submission" date="2021-01" db="EMBL/GenBank/DDBJ databases">
        <title>FDA dAtabase for Regulatory Grade micrObial Sequences (FDA-ARGOS): Supporting development and validation of Infectious Disease Dx tests.</title>
        <authorList>
            <person name="Blissenbach B."/>
            <person name="Krut O."/>
            <person name="Tallon L."/>
            <person name="Sadzewicz L."/>
            <person name="Zhao X."/>
            <person name="Boylan J."/>
            <person name="Ott S."/>
            <person name="Bowen H."/>
            <person name="Vavikolanu K."/>
            <person name="Mehta A."/>
            <person name="Aluvathingal J."/>
            <person name="Nadendla S."/>
            <person name="Yan Y."/>
            <person name="Sichtig H."/>
        </authorList>
    </citation>
    <scope>NUCLEOTIDE SEQUENCE [LARGE SCALE GENOMIC DNA]</scope>
    <source>
        <strain evidence="4 7">FDAARGOS_1082</strain>
    </source>
</reference>
<keyword evidence="5" id="KW-1185">Reference proteome</keyword>
<dbReference type="InterPro" id="IPR007563">
    <property type="entry name" value="DUF554"/>
</dbReference>
<evidence type="ECO:0000313" key="5">
    <source>
        <dbReference type="Proteomes" id="UP000041601"/>
    </source>
</evidence>
<feature type="transmembrane region" description="Helical" evidence="1">
    <location>
        <begin position="6"/>
        <end position="25"/>
    </location>
</feature>
<dbReference type="AlphaFoldDB" id="A0A0E1NQ11"/>
<keyword evidence="1" id="KW-0472">Membrane</keyword>
<evidence type="ECO:0000313" key="6">
    <source>
        <dbReference type="Proteomes" id="UP000048841"/>
    </source>
</evidence>
<feature type="transmembrane region" description="Helical" evidence="1">
    <location>
        <begin position="37"/>
        <end position="64"/>
    </location>
</feature>
<feature type="transmembrane region" description="Helical" evidence="1">
    <location>
        <begin position="212"/>
        <end position="232"/>
    </location>
</feature>
<evidence type="ECO:0000313" key="7">
    <source>
        <dbReference type="Proteomes" id="UP000595309"/>
    </source>
</evidence>
<feature type="transmembrane region" description="Helical" evidence="1">
    <location>
        <begin position="148"/>
        <end position="181"/>
    </location>
</feature>
<proteinExistence type="predicted"/>
<accession>A0A0E1NQ11</accession>
<evidence type="ECO:0000313" key="4">
    <source>
        <dbReference type="EMBL" id="QQU46684.1"/>
    </source>
</evidence>
<dbReference type="RefSeq" id="WP_005161576.1">
    <property type="nucleotide sequence ID" value="NZ_CGBR01000012.1"/>
</dbReference>
<evidence type="ECO:0000313" key="2">
    <source>
        <dbReference type="EMBL" id="CFQ62529.1"/>
    </source>
</evidence>
<dbReference type="EMBL" id="CP068146">
    <property type="protein sequence ID" value="QQU46684.1"/>
    <property type="molecule type" value="Genomic_DNA"/>
</dbReference>
<dbReference type="Proteomes" id="UP000595309">
    <property type="component" value="Chromosome"/>
</dbReference>
<dbReference type="PATRIC" id="fig|630.129.peg.1997"/>
<protein>
    <submittedName>
        <fullName evidence="4">DUF554 domain-containing protein</fullName>
    </submittedName>
    <submittedName>
        <fullName evidence="2 3">Inner membrane protein</fullName>
    </submittedName>
</protein>
<feature type="transmembrane region" description="Helical" evidence="1">
    <location>
        <begin position="104"/>
        <end position="127"/>
    </location>
</feature>
<dbReference type="Proteomes" id="UP000041601">
    <property type="component" value="Unassembled WGS sequence"/>
</dbReference>
<reference evidence="3 5" key="2">
    <citation type="submission" date="2015-03" db="EMBL/GenBank/DDBJ databases">
        <authorList>
            <consortium name="Pathogen Informatics"/>
            <person name="Murphy D."/>
        </authorList>
    </citation>
    <scope>NUCLEOTIDE SEQUENCE [LARGE SCALE GENOMIC DNA]</scope>
    <source>
        <strain evidence="3 5">IP05342</strain>
    </source>
</reference>
<reference evidence="2 6" key="1">
    <citation type="submission" date="2015-03" db="EMBL/GenBank/DDBJ databases">
        <authorList>
            <person name="Murphy D."/>
        </authorList>
    </citation>
    <scope>NUCLEOTIDE SEQUENCE [LARGE SCALE GENOMIC DNA]</scope>
    <source>
        <strain evidence="2 6">IP26249</strain>
    </source>
</reference>
<gene>
    <name evidence="2" type="ORF">ERS137941_02045</name>
    <name evidence="3" type="ORF">ERS137959_04026</name>
    <name evidence="4" type="ORF">I6I39_17450</name>
</gene>
<organism evidence="2 6">
    <name type="scientific">Yersinia enterocolitica</name>
    <dbReference type="NCBI Taxonomy" id="630"/>
    <lineage>
        <taxon>Bacteria</taxon>
        <taxon>Pseudomonadati</taxon>
        <taxon>Pseudomonadota</taxon>
        <taxon>Gammaproteobacteria</taxon>
        <taxon>Enterobacterales</taxon>
        <taxon>Yersiniaceae</taxon>
        <taxon>Yersinia</taxon>
    </lineage>
</organism>
<dbReference type="Pfam" id="PF04474">
    <property type="entry name" value="DUF554"/>
    <property type="match status" value="1"/>
</dbReference>
<name>A0A0E1NQ11_YEREN</name>
<dbReference type="EMBL" id="CGBR01000012">
    <property type="protein sequence ID" value="CFQ62529.1"/>
    <property type="molecule type" value="Genomic_DNA"/>
</dbReference>
<dbReference type="PANTHER" id="PTHR36111:SF2">
    <property type="entry name" value="INNER MEMBRANE PROTEIN"/>
    <property type="match status" value="1"/>
</dbReference>
<feature type="transmembrane region" description="Helical" evidence="1">
    <location>
        <begin position="187"/>
        <end position="205"/>
    </location>
</feature>
<evidence type="ECO:0000313" key="3">
    <source>
        <dbReference type="EMBL" id="CNE52954.1"/>
    </source>
</evidence>
<sequence length="237" mass="25383">MVGPFINSAGIILGGIIGVLLARHVPKRLQEGLPATFALASISIGIVMVVKVHFMPAVILALIIGTAVGELLSLEQGVKWGANKTRTLLERIIPSRSTLPPQEFAQSFSAMIVLFCASGLGVVGSLTEGITGDFQLLFVKALMDFFTALIFSISLGIALVAIAIPQLLIQIALVFLAKLIMPYMDDIAFADFSACGGIIMIAVGLRIAQIKIFAVVNFLPALLFVVPISYLWRHFMT</sequence>
<keyword evidence="1" id="KW-0812">Transmembrane</keyword>
<keyword evidence="1" id="KW-1133">Transmembrane helix</keyword>
<evidence type="ECO:0000256" key="1">
    <source>
        <dbReference type="SAM" id="Phobius"/>
    </source>
</evidence>
<dbReference type="KEGG" id="yet:CH48_3615"/>